<feature type="domain" description="Helix-turn-helix" evidence="1">
    <location>
        <begin position="4"/>
        <end position="46"/>
    </location>
</feature>
<reference evidence="2 3" key="1">
    <citation type="submission" date="2024-12" db="EMBL/GenBank/DDBJ databases">
        <title>The coexistence of Mycolicibacterium septicum and Mycolicibacterium nivoides in clinical samples.</title>
        <authorList>
            <person name="Wang C."/>
            <person name="Feng Y."/>
            <person name="Zong Z."/>
        </authorList>
    </citation>
    <scope>NUCLEOTIDE SEQUENCE [LARGE SCALE GENOMIC DNA]</scope>
    <source>
        <strain evidence="2 3">120310</strain>
    </source>
</reference>
<dbReference type="Proteomes" id="UP001635817">
    <property type="component" value="Unassembled WGS sequence"/>
</dbReference>
<proteinExistence type="predicted"/>
<name>A0ABW9LPF9_9MYCO</name>
<protein>
    <submittedName>
        <fullName evidence="2">Helix-turn-helix transcriptional regulator</fullName>
    </submittedName>
</protein>
<dbReference type="InterPro" id="IPR041657">
    <property type="entry name" value="HTH_17"/>
</dbReference>
<sequence length="48" mass="5409">MEILSSKQVSELIGVPVGTLRYWRSSDIGPASFTLGRRIVYRRDEVLG</sequence>
<accession>A0ABW9LPF9</accession>
<keyword evidence="3" id="KW-1185">Reference proteome</keyword>
<dbReference type="EMBL" id="JBKBDE010000001">
    <property type="protein sequence ID" value="MFN6549099.1"/>
    <property type="molecule type" value="Genomic_DNA"/>
</dbReference>
<evidence type="ECO:0000259" key="1">
    <source>
        <dbReference type="Pfam" id="PF12728"/>
    </source>
</evidence>
<dbReference type="SUPFAM" id="SSF46955">
    <property type="entry name" value="Putative DNA-binding domain"/>
    <property type="match status" value="1"/>
</dbReference>
<evidence type="ECO:0000313" key="3">
    <source>
        <dbReference type="Proteomes" id="UP001635817"/>
    </source>
</evidence>
<evidence type="ECO:0000313" key="2">
    <source>
        <dbReference type="EMBL" id="MFN6549099.1"/>
    </source>
</evidence>
<gene>
    <name evidence="2" type="ORF">ACK4CP_01750</name>
</gene>
<dbReference type="InterPro" id="IPR009061">
    <property type="entry name" value="DNA-bd_dom_put_sf"/>
</dbReference>
<comment type="caution">
    <text evidence="2">The sequence shown here is derived from an EMBL/GenBank/DDBJ whole genome shotgun (WGS) entry which is preliminary data.</text>
</comment>
<dbReference type="Pfam" id="PF12728">
    <property type="entry name" value="HTH_17"/>
    <property type="match status" value="1"/>
</dbReference>
<dbReference type="RefSeq" id="WP_409548159.1">
    <property type="nucleotide sequence ID" value="NZ_JBKBDE010000001.1"/>
</dbReference>
<organism evidence="2 3">
    <name type="scientific">Mycolicibacterium septicum</name>
    <dbReference type="NCBI Taxonomy" id="98668"/>
    <lineage>
        <taxon>Bacteria</taxon>
        <taxon>Bacillati</taxon>
        <taxon>Actinomycetota</taxon>
        <taxon>Actinomycetes</taxon>
        <taxon>Mycobacteriales</taxon>
        <taxon>Mycobacteriaceae</taxon>
        <taxon>Mycolicibacterium</taxon>
    </lineage>
</organism>